<organism evidence="2 3">
    <name type="scientific">Corynebacterium riegelii</name>
    <dbReference type="NCBI Taxonomy" id="156976"/>
    <lineage>
        <taxon>Bacteria</taxon>
        <taxon>Bacillati</taxon>
        <taxon>Actinomycetota</taxon>
        <taxon>Actinomycetes</taxon>
        <taxon>Mycobacteriales</taxon>
        <taxon>Corynebacteriaceae</taxon>
        <taxon>Corynebacterium</taxon>
    </lineage>
</organism>
<name>A0A0K1RBV4_9CORY</name>
<evidence type="ECO:0000259" key="1">
    <source>
        <dbReference type="Pfam" id="PF06114"/>
    </source>
</evidence>
<evidence type="ECO:0000313" key="3">
    <source>
        <dbReference type="Proteomes" id="UP000060016"/>
    </source>
</evidence>
<protein>
    <recommendedName>
        <fullName evidence="1">IrrE N-terminal-like domain-containing protein</fullName>
    </recommendedName>
</protein>
<gene>
    <name evidence="2" type="ORF">AK829_06595</name>
</gene>
<dbReference type="PANTHER" id="PTHR43236">
    <property type="entry name" value="ANTITOXIN HIGA1"/>
    <property type="match status" value="1"/>
</dbReference>
<dbReference type="InterPro" id="IPR010359">
    <property type="entry name" value="IrrE_HExxH"/>
</dbReference>
<dbReference type="AlphaFoldDB" id="A0A0K1RBV4"/>
<dbReference type="PANTHER" id="PTHR43236:SF2">
    <property type="entry name" value="BLL0069 PROTEIN"/>
    <property type="match status" value="1"/>
</dbReference>
<dbReference type="EMBL" id="CP012342">
    <property type="protein sequence ID" value="AKV58889.1"/>
    <property type="molecule type" value="Genomic_DNA"/>
</dbReference>
<dbReference type="PATRIC" id="fig|156976.3.peg.1314"/>
<dbReference type="RefSeq" id="WP_052205146.1">
    <property type="nucleotide sequence ID" value="NZ_CP012342.1"/>
</dbReference>
<dbReference type="InterPro" id="IPR052345">
    <property type="entry name" value="Rad_response_metalloprotease"/>
</dbReference>
<accession>A0A0K1RBV4</accession>
<dbReference type="KEGG" id="crie:AK829_06595"/>
<sequence>MLLWESARQEADRLRSVLDPGSFGLDNLVKMANMLGARVWLQPLEPDVSGFVLKEKDTAPEVFINSLETPQRQRFTLAHEIGHLIERASIADDDDYSFIDYRKSDNYNLHEFYADEFAGALLMPADELLRIVNARGEYAAAEHFGVSVPAVRKRCDRLEKNPE</sequence>
<keyword evidence="3" id="KW-1185">Reference proteome</keyword>
<feature type="domain" description="IrrE N-terminal-like" evidence="1">
    <location>
        <begin position="53"/>
        <end position="155"/>
    </location>
</feature>
<dbReference type="Pfam" id="PF06114">
    <property type="entry name" value="Peptidase_M78"/>
    <property type="match status" value="1"/>
</dbReference>
<evidence type="ECO:0000313" key="2">
    <source>
        <dbReference type="EMBL" id="AKV58889.1"/>
    </source>
</evidence>
<dbReference type="Gene3D" id="1.10.10.2910">
    <property type="match status" value="1"/>
</dbReference>
<reference evidence="2 3" key="1">
    <citation type="submission" date="2015-08" db="EMBL/GenBank/DDBJ databases">
        <authorList>
            <person name="Babu N.S."/>
            <person name="Beckwith C.J."/>
            <person name="Beseler K.G."/>
            <person name="Brison A."/>
            <person name="Carone J.V."/>
            <person name="Caskin T.P."/>
            <person name="Diamond M."/>
            <person name="Durham M.E."/>
            <person name="Foxe J.M."/>
            <person name="Go M."/>
            <person name="Henderson B.A."/>
            <person name="Jones I.B."/>
            <person name="McGettigan J.A."/>
            <person name="Micheletti S.J."/>
            <person name="Nasrallah M.E."/>
            <person name="Ortiz D."/>
            <person name="Piller C.R."/>
            <person name="Privatt S.R."/>
            <person name="Schneider S.L."/>
            <person name="Sharp S."/>
            <person name="Smith T.C."/>
            <person name="Stanton J.D."/>
            <person name="Ullery H.E."/>
            <person name="Wilson R.J."/>
            <person name="Serrano M.G."/>
            <person name="Buck G."/>
            <person name="Lee V."/>
            <person name="Wang Y."/>
            <person name="Carvalho R."/>
            <person name="Voegtly L."/>
            <person name="Shi R."/>
            <person name="Duckworth R."/>
            <person name="Johnson A."/>
            <person name="Loviza R."/>
            <person name="Walstead R."/>
            <person name="Shah Z."/>
            <person name="Kiflezghi M."/>
            <person name="Wade K."/>
            <person name="Ball S.L."/>
            <person name="Bradley K.W."/>
            <person name="Asai D.J."/>
            <person name="Bowman C.A."/>
            <person name="Russell D.A."/>
            <person name="Pope W.H."/>
            <person name="Jacobs-Sera D."/>
            <person name="Hendrix R.W."/>
            <person name="Hatfull G.F."/>
        </authorList>
    </citation>
    <scope>NUCLEOTIDE SEQUENCE [LARGE SCALE GENOMIC DNA]</scope>
    <source>
        <strain evidence="2 3">PUDD_83A45</strain>
    </source>
</reference>
<dbReference type="Proteomes" id="UP000060016">
    <property type="component" value="Chromosome"/>
</dbReference>
<proteinExistence type="predicted"/>